<dbReference type="SMART" id="SM00471">
    <property type="entry name" value="HDc"/>
    <property type="match status" value="1"/>
</dbReference>
<dbReference type="eggNOG" id="COG2206">
    <property type="taxonomic scope" value="Bacteria"/>
</dbReference>
<dbReference type="AlphaFoldDB" id="B0KA68"/>
<dbReference type="STRING" id="340099.Teth39_1379"/>
<dbReference type="CDD" id="cd00077">
    <property type="entry name" value="HDc"/>
    <property type="match status" value="1"/>
</dbReference>
<keyword evidence="3" id="KW-1185">Reference proteome</keyword>
<gene>
    <name evidence="2" type="ordered locus">Teth39_1379</name>
</gene>
<dbReference type="PANTHER" id="PTHR43155">
    <property type="entry name" value="CYCLIC DI-GMP PHOSPHODIESTERASE PA4108-RELATED"/>
    <property type="match status" value="1"/>
</dbReference>
<dbReference type="Proteomes" id="UP000002156">
    <property type="component" value="Chromosome"/>
</dbReference>
<keyword evidence="2" id="KW-0378">Hydrolase</keyword>
<organism evidence="2 3">
    <name type="scientific">Thermoanaerobacter pseudethanolicus (strain ATCC 33223 / 39E)</name>
    <name type="common">Clostridium thermohydrosulfuricum</name>
    <dbReference type="NCBI Taxonomy" id="340099"/>
    <lineage>
        <taxon>Bacteria</taxon>
        <taxon>Bacillati</taxon>
        <taxon>Bacillota</taxon>
        <taxon>Clostridia</taxon>
        <taxon>Thermoanaerobacterales</taxon>
        <taxon>Thermoanaerobacteraceae</taxon>
        <taxon>Thermoanaerobacter</taxon>
    </lineage>
</organism>
<evidence type="ECO:0000313" key="3">
    <source>
        <dbReference type="Proteomes" id="UP000002156"/>
    </source>
</evidence>
<accession>B0KA68</accession>
<reference evidence="3" key="1">
    <citation type="submission" date="2008-01" db="EMBL/GenBank/DDBJ databases">
        <title>Complete sequence of Thermoanaerobacter pseudethanolicus 39E.</title>
        <authorList>
            <person name="Copeland A."/>
            <person name="Lucas S."/>
            <person name="Lapidus A."/>
            <person name="Barry K."/>
            <person name="Glavina del Rio T."/>
            <person name="Dalin E."/>
            <person name="Tice H."/>
            <person name="Pitluck S."/>
            <person name="Bruce D."/>
            <person name="Goodwin L."/>
            <person name="Saunders E."/>
            <person name="Brettin T."/>
            <person name="Detter J.C."/>
            <person name="Han C."/>
            <person name="Schmutz J."/>
            <person name="Larimer F."/>
            <person name="Land M."/>
            <person name="Hauser L."/>
            <person name="Kyrpides N."/>
            <person name="Lykidis A."/>
            <person name="Hemme C."/>
            <person name="Fields M.W."/>
            <person name="He Z."/>
            <person name="Zhou J."/>
            <person name="Richardson P."/>
        </authorList>
    </citation>
    <scope>NUCLEOTIDE SEQUENCE [LARGE SCALE GENOMIC DNA]</scope>
    <source>
        <strain evidence="3">ATCC 33223 / DSM 2355 / 39E</strain>
    </source>
</reference>
<dbReference type="Pfam" id="PF13487">
    <property type="entry name" value="HD_5"/>
    <property type="match status" value="1"/>
</dbReference>
<dbReference type="GO" id="GO:0016787">
    <property type="term" value="F:hydrolase activity"/>
    <property type="evidence" value="ECO:0007669"/>
    <property type="project" value="UniProtKB-KW"/>
</dbReference>
<dbReference type="InterPro" id="IPR037522">
    <property type="entry name" value="HD_GYP_dom"/>
</dbReference>
<sequence>MRPNNLNDCYLIRYLLKKLKYHHYTSFLHSVRVARLTKLVSEELELSQEEKILNCKSALLHDIGKFIVPKDILNKPGKLTELEYDIIKIHPLYGNEILKFFPSLKDLIPGMLYHHERLDGSGYPFGLNDFPLVAQIIGVCDSFDAMTTERPYNKGKIKNEQEAILELKNLPRKYNIFVVLSLERAIKKRESGVKKGIS</sequence>
<dbReference type="InterPro" id="IPR003607">
    <property type="entry name" value="HD/PDEase_dom"/>
</dbReference>
<dbReference type="SUPFAM" id="SSF109604">
    <property type="entry name" value="HD-domain/PDEase-like"/>
    <property type="match status" value="1"/>
</dbReference>
<protein>
    <submittedName>
        <fullName evidence="2">Metal dependent phosphohydrolase</fullName>
    </submittedName>
</protein>
<name>B0KA68_THEP3</name>
<proteinExistence type="predicted"/>
<dbReference type="RefSeq" id="WP_012269412.1">
    <property type="nucleotide sequence ID" value="NC_010321.1"/>
</dbReference>
<dbReference type="PROSITE" id="PS51832">
    <property type="entry name" value="HD_GYP"/>
    <property type="match status" value="1"/>
</dbReference>
<evidence type="ECO:0000313" key="2">
    <source>
        <dbReference type="EMBL" id="ABY95031.1"/>
    </source>
</evidence>
<dbReference type="HOGENOM" id="CLU_000445_92_3_9"/>
<feature type="domain" description="HD-GYP" evidence="1">
    <location>
        <begin position="4"/>
        <end position="197"/>
    </location>
</feature>
<dbReference type="KEGG" id="tpd:Teth39_1379"/>
<dbReference type="Gene3D" id="1.10.3210.10">
    <property type="entry name" value="Hypothetical protein af1432"/>
    <property type="match status" value="1"/>
</dbReference>
<evidence type="ECO:0000259" key="1">
    <source>
        <dbReference type="PROSITE" id="PS51832"/>
    </source>
</evidence>
<dbReference type="EMBL" id="CP000924">
    <property type="protein sequence ID" value="ABY95031.1"/>
    <property type="molecule type" value="Genomic_DNA"/>
</dbReference>